<gene>
    <name evidence="2" type="ORF">RKE40_03485</name>
</gene>
<keyword evidence="1" id="KW-1133">Transmembrane helix</keyword>
<reference evidence="2 3" key="1">
    <citation type="submission" date="2023-09" db="EMBL/GenBank/DDBJ databases">
        <title>Whole genome shotgun sequencing (WGS) of Bosea sp. ZW T0_25, isolated from stored onions (Allium cepa).</title>
        <authorList>
            <person name="Stoll D.A."/>
            <person name="Huch M."/>
        </authorList>
    </citation>
    <scope>NUCLEOTIDE SEQUENCE [LARGE SCALE GENOMIC DNA]</scope>
    <source>
        <strain evidence="2 3">ZW T0_25</strain>
    </source>
</reference>
<evidence type="ECO:0000313" key="3">
    <source>
        <dbReference type="Proteomes" id="UP001254257"/>
    </source>
</evidence>
<dbReference type="RefSeq" id="WP_316016849.1">
    <property type="nucleotide sequence ID" value="NZ_JAWDID010000003.1"/>
</dbReference>
<organism evidence="2 3">
    <name type="scientific">Bosea rubneri</name>
    <dbReference type="NCBI Taxonomy" id="3075434"/>
    <lineage>
        <taxon>Bacteria</taxon>
        <taxon>Pseudomonadati</taxon>
        <taxon>Pseudomonadota</taxon>
        <taxon>Alphaproteobacteria</taxon>
        <taxon>Hyphomicrobiales</taxon>
        <taxon>Boseaceae</taxon>
        <taxon>Bosea</taxon>
    </lineage>
</organism>
<feature type="transmembrane region" description="Helical" evidence="1">
    <location>
        <begin position="53"/>
        <end position="70"/>
    </location>
</feature>
<dbReference type="NCBIfam" id="NF041384">
    <property type="entry name" value="YHS_seleno_dom"/>
    <property type="match status" value="1"/>
</dbReference>
<keyword evidence="1" id="KW-0812">Transmembrane</keyword>
<dbReference type="EMBL" id="JAWDID010000003">
    <property type="protein sequence ID" value="MDU0338923.1"/>
    <property type="molecule type" value="Genomic_DNA"/>
</dbReference>
<name>A0ABU3S2A8_9HYPH</name>
<keyword evidence="1" id="KW-0472">Membrane</keyword>
<keyword evidence="3" id="KW-1185">Reference proteome</keyword>
<accession>A0ABU3S2A8</accession>
<comment type="caution">
    <text evidence="2">The sequence shown here is derived from an EMBL/GenBank/DDBJ whole genome shotgun (WGS) entry which is preliminary data.</text>
</comment>
<evidence type="ECO:0000313" key="2">
    <source>
        <dbReference type="EMBL" id="MDU0338923.1"/>
    </source>
</evidence>
<proteinExistence type="predicted"/>
<dbReference type="Proteomes" id="UP001254257">
    <property type="component" value="Unassembled WGS sequence"/>
</dbReference>
<protein>
    <submittedName>
        <fullName evidence="2">YHS domain-containing (Seleno)protein</fullName>
    </submittedName>
</protein>
<sequence>MRQYASIPRDYGNCLDTLHMYPSGEQPPACRARRRISEDFPAMKAAARQNRRIFALIGAVLALSAGAARGQEQASSLPVGLPDLPGLGESMMRGTHSPIALAGFDPVAYHLGGGPLPGLPEHELTHAGAVWRFASAANRDAFLDAPALYEPRFAGFDASAVADGYAADADPRRFALIGNQLFFFRDEESRRRFLADAGLQEKARINWPAVARQIAR</sequence>
<evidence type="ECO:0000256" key="1">
    <source>
        <dbReference type="SAM" id="Phobius"/>
    </source>
</evidence>